<reference evidence="6 7" key="1">
    <citation type="submission" date="2019-08" db="EMBL/GenBank/DDBJ databases">
        <title>Actinomadura sp. nov. CYP1-5 isolated from mountain soil.</title>
        <authorList>
            <person name="Songsumanus A."/>
            <person name="Kuncharoen N."/>
            <person name="Kudo T."/>
            <person name="Yuki M."/>
            <person name="Igarashi Y."/>
            <person name="Tanasupawat S."/>
        </authorList>
    </citation>
    <scope>NUCLEOTIDE SEQUENCE [LARGE SCALE GENOMIC DNA]</scope>
    <source>
        <strain evidence="6 7">GKU157</strain>
    </source>
</reference>
<dbReference type="GO" id="GO:0003677">
    <property type="term" value="F:DNA binding"/>
    <property type="evidence" value="ECO:0007669"/>
    <property type="project" value="InterPro"/>
</dbReference>
<evidence type="ECO:0000256" key="4">
    <source>
        <dbReference type="SAM" id="MobiDB-lite"/>
    </source>
</evidence>
<dbReference type="GO" id="GO:0051301">
    <property type="term" value="P:cell division"/>
    <property type="evidence" value="ECO:0007669"/>
    <property type="project" value="UniProtKB-KW"/>
</dbReference>
<dbReference type="InterPro" id="IPR050206">
    <property type="entry name" value="FtsK/SpoIIIE/SftA"/>
</dbReference>
<sequence>MPMSTASPVDRIPVGPNLSMFDPVFLGLDEFGTPVYTPLAYRRLLIAGEPDGGKSSLINTATAHIALCRDARPVLFDGKLVELGPWEDCADEFVGADMDHAITTLRRLQTVMNNRYAWLRAHGRRKLTRTDGVKAIACIFDEIALYATVLGTKVQQDEFITLFRDLVARGRAAAMPVIAATQRPSIDIIPKSLRDLFGYRAAFRCTSSGSSDIILGDGWSGAGFCATTIKPTMPGVCYLIAEGGVPTLMKVAYLTDDDISTLADYAAWSRTGHRTTSPAPPASVSADVFAA</sequence>
<dbReference type="GO" id="GO:0005524">
    <property type="term" value="F:ATP binding"/>
    <property type="evidence" value="ECO:0007669"/>
    <property type="project" value="UniProtKB-UniRule"/>
</dbReference>
<comment type="caution">
    <text evidence="6">The sequence shown here is derived from an EMBL/GenBank/DDBJ whole genome shotgun (WGS) entry which is preliminary data.</text>
</comment>
<dbReference type="RefSeq" id="WP_148349622.1">
    <property type="nucleotide sequence ID" value="NZ_JBHSBF010000009.1"/>
</dbReference>
<keyword evidence="6" id="KW-0132">Cell division</keyword>
<evidence type="ECO:0000256" key="2">
    <source>
        <dbReference type="ARBA" id="ARBA00022840"/>
    </source>
</evidence>
<dbReference type="Pfam" id="PF01580">
    <property type="entry name" value="FtsK_SpoIIIE"/>
    <property type="match status" value="1"/>
</dbReference>
<dbReference type="AlphaFoldDB" id="A0A5D0UDG9"/>
<feature type="binding site" evidence="3">
    <location>
        <begin position="48"/>
        <end position="55"/>
    </location>
    <ligand>
        <name>ATP</name>
        <dbReference type="ChEBI" id="CHEBI:30616"/>
    </ligand>
</feature>
<keyword evidence="6" id="KW-0131">Cell cycle</keyword>
<evidence type="ECO:0000313" key="7">
    <source>
        <dbReference type="Proteomes" id="UP000322634"/>
    </source>
</evidence>
<keyword evidence="2 3" id="KW-0067">ATP-binding</keyword>
<dbReference type="OrthoDB" id="3315716at2"/>
<dbReference type="PANTHER" id="PTHR22683:SF41">
    <property type="entry name" value="DNA TRANSLOCASE FTSK"/>
    <property type="match status" value="1"/>
</dbReference>
<protein>
    <submittedName>
        <fullName evidence="6">Cell division protein FtsK</fullName>
    </submittedName>
</protein>
<accession>A0A5D0UDG9</accession>
<name>A0A5D0UDG9_9ACTN</name>
<organism evidence="6 7">
    <name type="scientific">Actinomadura syzygii</name>
    <dbReference type="NCBI Taxonomy" id="1427538"/>
    <lineage>
        <taxon>Bacteria</taxon>
        <taxon>Bacillati</taxon>
        <taxon>Actinomycetota</taxon>
        <taxon>Actinomycetes</taxon>
        <taxon>Streptosporangiales</taxon>
        <taxon>Thermomonosporaceae</taxon>
        <taxon>Actinomadura</taxon>
    </lineage>
</organism>
<dbReference type="InterPro" id="IPR027417">
    <property type="entry name" value="P-loop_NTPase"/>
</dbReference>
<feature type="domain" description="FtsK" evidence="5">
    <location>
        <begin position="21"/>
        <end position="212"/>
    </location>
</feature>
<dbReference type="InterPro" id="IPR002543">
    <property type="entry name" value="FtsK_dom"/>
</dbReference>
<keyword evidence="1 3" id="KW-0547">Nucleotide-binding</keyword>
<proteinExistence type="predicted"/>
<evidence type="ECO:0000256" key="1">
    <source>
        <dbReference type="ARBA" id="ARBA00022741"/>
    </source>
</evidence>
<gene>
    <name evidence="6" type="ORF">FXF65_10800</name>
</gene>
<evidence type="ECO:0000259" key="5">
    <source>
        <dbReference type="PROSITE" id="PS50901"/>
    </source>
</evidence>
<dbReference type="PROSITE" id="PS50901">
    <property type="entry name" value="FTSK"/>
    <property type="match status" value="1"/>
</dbReference>
<dbReference type="Proteomes" id="UP000322634">
    <property type="component" value="Unassembled WGS sequence"/>
</dbReference>
<dbReference type="EMBL" id="VSFF01000004">
    <property type="protein sequence ID" value="TYC15826.1"/>
    <property type="molecule type" value="Genomic_DNA"/>
</dbReference>
<keyword evidence="7" id="KW-1185">Reference proteome</keyword>
<dbReference type="Gene3D" id="3.40.50.300">
    <property type="entry name" value="P-loop containing nucleotide triphosphate hydrolases"/>
    <property type="match status" value="1"/>
</dbReference>
<feature type="region of interest" description="Disordered" evidence="4">
    <location>
        <begin position="271"/>
        <end position="291"/>
    </location>
</feature>
<dbReference type="PANTHER" id="PTHR22683">
    <property type="entry name" value="SPORULATION PROTEIN RELATED"/>
    <property type="match status" value="1"/>
</dbReference>
<evidence type="ECO:0000256" key="3">
    <source>
        <dbReference type="PROSITE-ProRule" id="PRU00289"/>
    </source>
</evidence>
<dbReference type="SUPFAM" id="SSF52540">
    <property type="entry name" value="P-loop containing nucleoside triphosphate hydrolases"/>
    <property type="match status" value="1"/>
</dbReference>
<evidence type="ECO:0000313" key="6">
    <source>
        <dbReference type="EMBL" id="TYC15826.1"/>
    </source>
</evidence>